<comment type="caution">
    <text evidence="2">The sequence shown here is derived from an EMBL/GenBank/DDBJ whole genome shotgun (WGS) entry which is preliminary data.</text>
</comment>
<reference evidence="2 3" key="1">
    <citation type="submission" date="2019-10" db="EMBL/GenBank/DDBJ databases">
        <title>Assembly and Annotation for the nematode Trichostrongylus colubriformis.</title>
        <authorList>
            <person name="Martin J."/>
        </authorList>
    </citation>
    <scope>NUCLEOTIDE SEQUENCE [LARGE SCALE GENOMIC DNA]</scope>
    <source>
        <strain evidence="2">G859</strain>
        <tissue evidence="2">Whole worm</tissue>
    </source>
</reference>
<accession>A0AAN8IEH4</accession>
<proteinExistence type="predicted"/>
<evidence type="ECO:0000313" key="3">
    <source>
        <dbReference type="Proteomes" id="UP001331761"/>
    </source>
</evidence>
<keyword evidence="3" id="KW-1185">Reference proteome</keyword>
<gene>
    <name evidence="2" type="ORF">GCK32_009686</name>
</gene>
<dbReference type="EMBL" id="WIXE01019131">
    <property type="protein sequence ID" value="KAK5970321.1"/>
    <property type="molecule type" value="Genomic_DNA"/>
</dbReference>
<feature type="compositionally biased region" description="Basic residues" evidence="1">
    <location>
        <begin position="69"/>
        <end position="78"/>
    </location>
</feature>
<feature type="region of interest" description="Disordered" evidence="1">
    <location>
        <begin position="54"/>
        <end position="78"/>
    </location>
</feature>
<protein>
    <submittedName>
        <fullName evidence="2">Uncharacterized protein</fullName>
    </submittedName>
</protein>
<evidence type="ECO:0000313" key="2">
    <source>
        <dbReference type="EMBL" id="KAK5970321.1"/>
    </source>
</evidence>
<organism evidence="2 3">
    <name type="scientific">Trichostrongylus colubriformis</name>
    <name type="common">Black scour worm</name>
    <dbReference type="NCBI Taxonomy" id="6319"/>
    <lineage>
        <taxon>Eukaryota</taxon>
        <taxon>Metazoa</taxon>
        <taxon>Ecdysozoa</taxon>
        <taxon>Nematoda</taxon>
        <taxon>Chromadorea</taxon>
        <taxon>Rhabditida</taxon>
        <taxon>Rhabditina</taxon>
        <taxon>Rhabditomorpha</taxon>
        <taxon>Strongyloidea</taxon>
        <taxon>Trichostrongylidae</taxon>
        <taxon>Trichostrongylus</taxon>
    </lineage>
</organism>
<evidence type="ECO:0000256" key="1">
    <source>
        <dbReference type="SAM" id="MobiDB-lite"/>
    </source>
</evidence>
<sequence length="101" mass="11462">MRSLLSYVSTHPEHAQLIVDVMQQIIGIMETQAAWAVELMLGLEELKLMPFRAHKRKERENPAPPRGPGNRKHRKRAACRLKDKMRAATAAMQGMYVVIVG</sequence>
<dbReference type="AlphaFoldDB" id="A0AAN8IEH4"/>
<dbReference type="Proteomes" id="UP001331761">
    <property type="component" value="Unassembled WGS sequence"/>
</dbReference>
<name>A0AAN8IEH4_TRICO</name>